<keyword evidence="3" id="KW-1185">Reference proteome</keyword>
<dbReference type="AlphaFoldDB" id="A0A2T4JGZ6"/>
<dbReference type="OrthoDB" id="7363179at2"/>
<evidence type="ECO:0000256" key="1">
    <source>
        <dbReference type="SAM" id="SignalP"/>
    </source>
</evidence>
<dbReference type="RefSeq" id="WP_107325369.1">
    <property type="nucleotide sequence ID" value="NZ_NHSP01000011.1"/>
</dbReference>
<comment type="caution">
    <text evidence="2">The sequence shown here is derived from an EMBL/GenBank/DDBJ whole genome shotgun (WGS) entry which is preliminary data.</text>
</comment>
<dbReference type="Proteomes" id="UP000241899">
    <property type="component" value="Unassembled WGS sequence"/>
</dbReference>
<organism evidence="2 3">
    <name type="scientific">Phaeovulum veldkampii DSM 11550</name>
    <dbReference type="NCBI Taxonomy" id="1185920"/>
    <lineage>
        <taxon>Bacteria</taxon>
        <taxon>Pseudomonadati</taxon>
        <taxon>Pseudomonadota</taxon>
        <taxon>Alphaproteobacteria</taxon>
        <taxon>Rhodobacterales</taxon>
        <taxon>Paracoccaceae</taxon>
        <taxon>Phaeovulum</taxon>
    </lineage>
</organism>
<protein>
    <submittedName>
        <fullName evidence="2">DUF302 domain-containing protein</fullName>
    </submittedName>
</protein>
<name>A0A2T4JGZ6_9RHOB</name>
<evidence type="ECO:0000313" key="2">
    <source>
        <dbReference type="EMBL" id="PTE17166.1"/>
    </source>
</evidence>
<dbReference type="Gene3D" id="3.30.310.70">
    <property type="entry name" value="TT1751-like domain"/>
    <property type="match status" value="1"/>
</dbReference>
<feature type="signal peptide" evidence="1">
    <location>
        <begin position="1"/>
        <end position="19"/>
    </location>
</feature>
<evidence type="ECO:0000313" key="3">
    <source>
        <dbReference type="Proteomes" id="UP000241899"/>
    </source>
</evidence>
<keyword evidence="1" id="KW-0732">Signal</keyword>
<dbReference type="EMBL" id="PZKF01000023">
    <property type="protein sequence ID" value="PTE17166.1"/>
    <property type="molecule type" value="Genomic_DNA"/>
</dbReference>
<sequence length="149" mass="15828">MRRLFIAALAAGLAGPVAAAAEAITYEVEDSFENVAFALESAIIGRGLVVDHLSHVGEMLERTKADVGATKTVFTGADVFSFCSATTSRSVMEVDPANVQFCPYGIFAYETPEKPGVVIVGHRDYPDGAMQEVEDLLAGIVAEALMLEE</sequence>
<accession>A0A2T4JGZ6</accession>
<gene>
    <name evidence="2" type="ORF">C5F46_10810</name>
</gene>
<dbReference type="InterPro" id="IPR035923">
    <property type="entry name" value="TT1751-like_sf"/>
</dbReference>
<reference evidence="2 3" key="1">
    <citation type="submission" date="2018-03" db="EMBL/GenBank/DDBJ databases">
        <title>Rhodobacter veldkampii.</title>
        <authorList>
            <person name="Meyer T.E."/>
            <person name="Miller S."/>
            <person name="Lodha T."/>
            <person name="Gandham S."/>
            <person name="Chintalapati S."/>
            <person name="Chintalapati V.R."/>
        </authorList>
    </citation>
    <scope>NUCLEOTIDE SEQUENCE [LARGE SCALE GENOMIC DNA]</scope>
    <source>
        <strain evidence="2 3">DSM 11550</strain>
    </source>
</reference>
<dbReference type="SUPFAM" id="SSF103247">
    <property type="entry name" value="TT1751-like"/>
    <property type="match status" value="1"/>
</dbReference>
<feature type="chain" id="PRO_5015654031" evidence="1">
    <location>
        <begin position="20"/>
        <end position="149"/>
    </location>
</feature>
<proteinExistence type="predicted"/>